<comment type="caution">
    <text evidence="3">The sequence shown here is derived from an EMBL/GenBank/DDBJ whole genome shotgun (WGS) entry which is preliminary data.</text>
</comment>
<feature type="compositionally biased region" description="Polar residues" evidence="2">
    <location>
        <begin position="17"/>
        <end position="40"/>
    </location>
</feature>
<keyword evidence="1" id="KW-0175">Coiled coil</keyword>
<dbReference type="InterPro" id="IPR043502">
    <property type="entry name" value="DNA/RNA_pol_sf"/>
</dbReference>
<dbReference type="InterPro" id="IPR000477">
    <property type="entry name" value="RT_dom"/>
</dbReference>
<evidence type="ECO:0000313" key="4">
    <source>
        <dbReference type="Proteomes" id="UP001152795"/>
    </source>
</evidence>
<dbReference type="Proteomes" id="UP001152795">
    <property type="component" value="Unassembled WGS sequence"/>
</dbReference>
<name>A0A7D9KZJ6_PARCT</name>
<evidence type="ECO:0000313" key="3">
    <source>
        <dbReference type="EMBL" id="CAB4021777.1"/>
    </source>
</evidence>
<feature type="region of interest" description="Disordered" evidence="2">
    <location>
        <begin position="1"/>
        <end position="80"/>
    </location>
</feature>
<dbReference type="OrthoDB" id="998159at2759"/>
<dbReference type="AlphaFoldDB" id="A0A7D9KZJ6"/>
<dbReference type="Pfam" id="PF00078">
    <property type="entry name" value="RVT_1"/>
    <property type="match status" value="1"/>
</dbReference>
<gene>
    <name evidence="3" type="ORF">PACLA_8A045436</name>
</gene>
<protein>
    <submittedName>
        <fullName evidence="3">Uncharacterized protein</fullName>
    </submittedName>
</protein>
<dbReference type="PANTHER" id="PTHR33332">
    <property type="entry name" value="REVERSE TRANSCRIPTASE DOMAIN-CONTAINING PROTEIN"/>
    <property type="match status" value="1"/>
</dbReference>
<dbReference type="EMBL" id="CACRXK020011615">
    <property type="protein sequence ID" value="CAB4021777.1"/>
    <property type="molecule type" value="Genomic_DNA"/>
</dbReference>
<feature type="coiled-coil region" evidence="1">
    <location>
        <begin position="183"/>
        <end position="210"/>
    </location>
</feature>
<keyword evidence="4" id="KW-1185">Reference proteome</keyword>
<feature type="compositionally biased region" description="Polar residues" evidence="2">
    <location>
        <begin position="51"/>
        <end position="61"/>
    </location>
</feature>
<evidence type="ECO:0000256" key="2">
    <source>
        <dbReference type="SAM" id="MobiDB-lite"/>
    </source>
</evidence>
<dbReference type="PROSITE" id="PS50878">
    <property type="entry name" value="RT_POL"/>
    <property type="match status" value="1"/>
</dbReference>
<reference evidence="3" key="1">
    <citation type="submission" date="2020-04" db="EMBL/GenBank/DDBJ databases">
        <authorList>
            <person name="Alioto T."/>
            <person name="Alioto T."/>
            <person name="Gomez Garrido J."/>
        </authorList>
    </citation>
    <scope>NUCLEOTIDE SEQUENCE</scope>
    <source>
        <strain evidence="3">A484AB</strain>
    </source>
</reference>
<organism evidence="3 4">
    <name type="scientific">Paramuricea clavata</name>
    <name type="common">Red gorgonian</name>
    <name type="synonym">Violescent sea-whip</name>
    <dbReference type="NCBI Taxonomy" id="317549"/>
    <lineage>
        <taxon>Eukaryota</taxon>
        <taxon>Metazoa</taxon>
        <taxon>Cnidaria</taxon>
        <taxon>Anthozoa</taxon>
        <taxon>Octocorallia</taxon>
        <taxon>Malacalcyonacea</taxon>
        <taxon>Plexauridae</taxon>
        <taxon>Paramuricea</taxon>
    </lineage>
</organism>
<accession>A0A7D9KZJ6</accession>
<sequence>MADKTTVDNPEVGTLDTFLSQNTAENTVEKTGQNEINSTKPGKASPETDENTLSVSTNDPSSRPKRSVKPTEKSIENKTGFSPIIQSLTNCEFLANLGDPKHQKEYETLQKLVNNRSEYIHTVINEANKRKKKLLLEINSVHHSRISRSSRSSTTSSTAARALARAEATAALKKVEMQKWRSLRESQSAMEIQQQELALAQKKMEEKSRMESLLLEEEAAVAIAKAQAIDKELSLVDHQDPEHFDLPQDDPVEREGPNSIMALIKCQHTWLRWLEGDAKYVRVLSFDFRKAFDSVPHDILCEKLKKLPINPYVTNWLISFLEDRKQRVVVDGIETEYLNINRGVSQGTVLGPILFSIMVNDIKTVNPMNQLVKFADDMTLEVPGNENGDTSQAEVDSIPTWSENNRMSLNMEKTYEMIVRRNIPTLLPDPFPFIKRRTWLKILGITLQDLPSKWDLQFDEMLKKSSARMYIMRVCKYYGFPIKQLDMLFNTLIMPIITYGIELWGGAYFNKYISQIDKFINRAHRNGYISEKLNIKEISIKRDKKLWDKVIHNKDNALQELLPDKLN</sequence>
<dbReference type="SUPFAM" id="SSF56672">
    <property type="entry name" value="DNA/RNA polymerases"/>
    <property type="match status" value="1"/>
</dbReference>
<evidence type="ECO:0000256" key="1">
    <source>
        <dbReference type="SAM" id="Coils"/>
    </source>
</evidence>
<proteinExistence type="predicted"/>